<feature type="compositionally biased region" description="Polar residues" evidence="1">
    <location>
        <begin position="395"/>
        <end position="405"/>
    </location>
</feature>
<evidence type="ECO:0000256" key="1">
    <source>
        <dbReference type="SAM" id="MobiDB-lite"/>
    </source>
</evidence>
<proteinExistence type="predicted"/>
<dbReference type="OrthoDB" id="30010at2759"/>
<dbReference type="EMBL" id="DS549293">
    <property type="protein sequence ID" value="EDR26092.1"/>
    <property type="molecule type" value="Genomic_DNA"/>
</dbReference>
<dbReference type="VEuPathDB" id="AmoebaDB:EDI_023660"/>
<feature type="compositionally biased region" description="Acidic residues" evidence="1">
    <location>
        <begin position="106"/>
        <end position="117"/>
    </location>
</feature>
<dbReference type="Proteomes" id="UP000008076">
    <property type="component" value="Unassembled WGS sequence"/>
</dbReference>
<evidence type="ECO:0000313" key="2">
    <source>
        <dbReference type="EMBL" id="EDR26092.1"/>
    </source>
</evidence>
<protein>
    <submittedName>
        <fullName evidence="2">Uncharacterized protein</fullName>
    </submittedName>
</protein>
<feature type="compositionally biased region" description="Basic and acidic residues" evidence="1">
    <location>
        <begin position="20"/>
        <end position="81"/>
    </location>
</feature>
<feature type="compositionally biased region" description="Low complexity" evidence="1">
    <location>
        <begin position="321"/>
        <end position="334"/>
    </location>
</feature>
<sequence>MDDLGIYFITDDDDENLEIKQEDVMGKEETKKEEVKNEEETKNEEIKIGETKKEETKKEETKKEETKKEETSECGKEKDQGDDCVIDRTQSPIISCMKDEPKDVSDVEEDVTSDDEGNSYWQTISNEDLEATWKDAMEKISPSVLSYLMGSYRSPSPIKKEFLNCIDEKKYLSFMKFQDYCKYLDQSPADPNEFTEEKMGVSMCITENEKYIKRKKEERKQELLKQYTQWINENQKDVMGLTGWKIFESRKYKSEPKYSEYKRYLNYTFLNDKRTSELKKSRCIGEMDQTVSSPNLNISTTSLNNRQVTTSFPKTNTVTITNNSTIHTNPNPTTFTYSIPPPIPKTNPVPSTTTLPTQPQTTSFQNNITSVPKPETIHTTTTLQYQIPPPPPPASHSSTNNSKFSNKLRSFSTQLTQEQANTLAEKFTSSIPGVDPMYYLNTFGLFFKNYINSYEPLLNMLKEMNSKGLLNKKYNSTIQEVLNKGASLDQVVSLVQKEVNLNNKYKEQSSPGDSFINEIKNMGIQRQKASMVRALNPPSEEIKVKYQQIVDELLKMPYFLERFSLDDVADTFRPLFQYNVDSPQLIIDFFKGLLASHKKIVQLGSVELKQKIESCNGNIANIKEVTDSFLWRFEE</sequence>
<gene>
    <name evidence="2" type="ORF">EDI_023660</name>
</gene>
<keyword evidence="3" id="KW-1185">Reference proteome</keyword>
<feature type="region of interest" description="Disordered" evidence="1">
    <location>
        <begin position="20"/>
        <end position="119"/>
    </location>
</feature>
<dbReference type="AlphaFoldDB" id="B0EH99"/>
<evidence type="ECO:0000313" key="3">
    <source>
        <dbReference type="Proteomes" id="UP000008076"/>
    </source>
</evidence>
<reference evidence="3" key="1">
    <citation type="submission" date="2007-12" db="EMBL/GenBank/DDBJ databases">
        <title>Annotation of Entamoeba dispar SAW760.</title>
        <authorList>
            <person name="Lorenzi H."/>
            <person name="Inman J."/>
            <person name="Schobel S."/>
            <person name="Amedeo P."/>
            <person name="Caler E."/>
        </authorList>
    </citation>
    <scope>NUCLEOTIDE SEQUENCE [LARGE SCALE GENOMIC DNA]</scope>
    <source>
        <strain evidence="3">ATCC PRA-260 / SAW760</strain>
    </source>
</reference>
<dbReference type="GeneID" id="5882631"/>
<accession>B0EH99</accession>
<dbReference type="OMA" id="KEETNEC"/>
<feature type="region of interest" description="Disordered" evidence="1">
    <location>
        <begin position="383"/>
        <end position="405"/>
    </location>
</feature>
<name>B0EH99_ENTDS</name>
<organism evidence="3">
    <name type="scientific">Entamoeba dispar (strain ATCC PRA-260 / SAW760)</name>
    <dbReference type="NCBI Taxonomy" id="370354"/>
    <lineage>
        <taxon>Eukaryota</taxon>
        <taxon>Amoebozoa</taxon>
        <taxon>Evosea</taxon>
        <taxon>Archamoebae</taxon>
        <taxon>Mastigamoebida</taxon>
        <taxon>Entamoebidae</taxon>
        <taxon>Entamoeba</taxon>
    </lineage>
</organism>
<feature type="region of interest" description="Disordered" evidence="1">
    <location>
        <begin position="321"/>
        <end position="341"/>
    </location>
</feature>
<dbReference type="eggNOG" id="ENOG502RFY6">
    <property type="taxonomic scope" value="Eukaryota"/>
</dbReference>
<dbReference type="KEGG" id="edi:EDI_023660"/>
<dbReference type="RefSeq" id="XP_001737586.1">
    <property type="nucleotide sequence ID" value="XM_001737534.1"/>
</dbReference>